<evidence type="ECO:0000256" key="6">
    <source>
        <dbReference type="PROSITE-ProRule" id="PRU10007"/>
    </source>
</evidence>
<dbReference type="OrthoDB" id="440325at2759"/>
<evidence type="ECO:0000256" key="2">
    <source>
        <dbReference type="ARBA" id="ARBA00023002"/>
    </source>
</evidence>
<dbReference type="InterPro" id="IPR016163">
    <property type="entry name" value="Ald_DH_C"/>
</dbReference>
<dbReference type="CDD" id="cd07087">
    <property type="entry name" value="ALDH_F3-13-14_CALDH-like"/>
    <property type="match status" value="1"/>
</dbReference>
<keyword evidence="3" id="KW-0520">NAD</keyword>
<dbReference type="EMBL" id="JANBQB010000081">
    <property type="protein sequence ID" value="KAJ1982701.1"/>
    <property type="molecule type" value="Genomic_DNA"/>
</dbReference>
<keyword evidence="8" id="KW-0472">Membrane</keyword>
<dbReference type="FunFam" id="3.40.309.10:FF:000003">
    <property type="entry name" value="Aldehyde dehydrogenase"/>
    <property type="match status" value="1"/>
</dbReference>
<accession>A0A9W8B4C1</accession>
<name>A0A9W8B4C1_9FUNG</name>
<keyword evidence="8" id="KW-0812">Transmembrane</keyword>
<evidence type="ECO:0000256" key="4">
    <source>
        <dbReference type="PIRNR" id="PIRNR036492"/>
    </source>
</evidence>
<protein>
    <recommendedName>
        <fullName evidence="4">Aldehyde dehydrogenase</fullName>
    </recommendedName>
</protein>
<evidence type="ECO:0000313" key="10">
    <source>
        <dbReference type="EMBL" id="KAJ1982701.1"/>
    </source>
</evidence>
<gene>
    <name evidence="10" type="ORF">H4R34_001609</name>
</gene>
<feature type="domain" description="Aldehyde dehydrogenase" evidence="9">
    <location>
        <begin position="11"/>
        <end position="439"/>
    </location>
</feature>
<keyword evidence="2 4" id="KW-0560">Oxidoreductase</keyword>
<evidence type="ECO:0000256" key="7">
    <source>
        <dbReference type="RuleBase" id="RU003345"/>
    </source>
</evidence>
<keyword evidence="8" id="KW-1133">Transmembrane helix</keyword>
<comment type="similarity">
    <text evidence="1 4 7">Belongs to the aldehyde dehydrogenase family.</text>
</comment>
<dbReference type="GO" id="GO:0005737">
    <property type="term" value="C:cytoplasm"/>
    <property type="evidence" value="ECO:0007669"/>
    <property type="project" value="TreeGrafter"/>
</dbReference>
<dbReference type="GO" id="GO:0004029">
    <property type="term" value="F:aldehyde dehydrogenase (NAD+) activity"/>
    <property type="evidence" value="ECO:0007669"/>
    <property type="project" value="TreeGrafter"/>
</dbReference>
<reference evidence="10" key="1">
    <citation type="submission" date="2022-07" db="EMBL/GenBank/DDBJ databases">
        <title>Phylogenomic reconstructions and comparative analyses of Kickxellomycotina fungi.</title>
        <authorList>
            <person name="Reynolds N.K."/>
            <person name="Stajich J.E."/>
            <person name="Barry K."/>
            <person name="Grigoriev I.V."/>
            <person name="Crous P."/>
            <person name="Smith M.E."/>
        </authorList>
    </citation>
    <scope>NUCLEOTIDE SEQUENCE</scope>
    <source>
        <strain evidence="10">RSA 567</strain>
    </source>
</reference>
<dbReference type="Gene3D" id="3.40.605.10">
    <property type="entry name" value="Aldehyde Dehydrogenase, Chain A, domain 1"/>
    <property type="match status" value="1"/>
</dbReference>
<dbReference type="PIRSF" id="PIRSF036492">
    <property type="entry name" value="ALDH"/>
    <property type="match status" value="1"/>
</dbReference>
<comment type="caution">
    <text evidence="10">The sequence shown here is derived from an EMBL/GenBank/DDBJ whole genome shotgun (WGS) entry which is preliminary data.</text>
</comment>
<feature type="transmembrane region" description="Helical" evidence="8">
    <location>
        <begin position="490"/>
        <end position="507"/>
    </location>
</feature>
<sequence>MTSPQSYTSLDAIDSHVQQLQATFRQGVTRPLAKRREQLQALYRLVDDNEEQLCQSVHADLRRHPVDTVLIEIASILHEIDDQLVNLEARTRPQRVAGTAVTIASTPMIRKEPKGVVLSISPWNFPLRLPLKALIPALAAGNTVLLKLSEVSVEATATLKHLIEKYMDPAVVRVVVGGPTETTHLLKHRFDHISFTGSTRVGQIVMTAAAQHLTPVTLELGGKNPAIILPDANLDLAVKRIVWGKLVNAGQICLSPDYIVCDHTTQAKLPVLFKKYVRQFYGDDPKQSPDLARIISDQHYQRLHQLIRDGPHAKRVVGELDAWDAIQRYVPPTLLLDVTLDDAVMQDELFGPILPVVPVTDRTAILETVQRHDTPLSLYLFSNDRQAIAQILDNTRSGSVCVNDVLRHYETNNVPFSAVGTSGNGRLNGRYGFDTFTHERATMISSANVPCDLLLEVRYPPFSGDSNKWKLWAARHILARGGPRYLRWPGTWPSLLVIASVAAAWWFKVRAS</sequence>
<evidence type="ECO:0000259" key="9">
    <source>
        <dbReference type="Pfam" id="PF00171"/>
    </source>
</evidence>
<dbReference type="Proteomes" id="UP001151582">
    <property type="component" value="Unassembled WGS sequence"/>
</dbReference>
<keyword evidence="11" id="KW-1185">Reference proteome</keyword>
<dbReference type="SUPFAM" id="SSF53720">
    <property type="entry name" value="ALDH-like"/>
    <property type="match status" value="1"/>
</dbReference>
<dbReference type="Gene3D" id="3.40.309.10">
    <property type="entry name" value="Aldehyde Dehydrogenase, Chain A, domain 2"/>
    <property type="match status" value="1"/>
</dbReference>
<organism evidence="10 11">
    <name type="scientific">Dimargaris verticillata</name>
    <dbReference type="NCBI Taxonomy" id="2761393"/>
    <lineage>
        <taxon>Eukaryota</taxon>
        <taxon>Fungi</taxon>
        <taxon>Fungi incertae sedis</taxon>
        <taxon>Zoopagomycota</taxon>
        <taxon>Kickxellomycotina</taxon>
        <taxon>Dimargaritomycetes</taxon>
        <taxon>Dimargaritales</taxon>
        <taxon>Dimargaritaceae</taxon>
        <taxon>Dimargaris</taxon>
    </lineage>
</organism>
<dbReference type="InterPro" id="IPR015590">
    <property type="entry name" value="Aldehyde_DH_dom"/>
</dbReference>
<dbReference type="Pfam" id="PF00171">
    <property type="entry name" value="Aldedh"/>
    <property type="match status" value="1"/>
</dbReference>
<dbReference type="PROSITE" id="PS00687">
    <property type="entry name" value="ALDEHYDE_DEHYDR_GLU"/>
    <property type="match status" value="1"/>
</dbReference>
<evidence type="ECO:0000256" key="5">
    <source>
        <dbReference type="PIRSR" id="PIRSR036492-1"/>
    </source>
</evidence>
<feature type="active site" evidence="5 6">
    <location>
        <position position="219"/>
    </location>
</feature>
<dbReference type="AlphaFoldDB" id="A0A9W8B4C1"/>
<dbReference type="InterPro" id="IPR016161">
    <property type="entry name" value="Ald_DH/histidinol_DH"/>
</dbReference>
<dbReference type="InterPro" id="IPR016162">
    <property type="entry name" value="Ald_DH_N"/>
</dbReference>
<dbReference type="InterPro" id="IPR012394">
    <property type="entry name" value="Aldehyde_DH_NAD(P)"/>
</dbReference>
<dbReference type="InterPro" id="IPR029510">
    <property type="entry name" value="Ald_DH_CS_GLU"/>
</dbReference>
<evidence type="ECO:0000256" key="8">
    <source>
        <dbReference type="SAM" id="Phobius"/>
    </source>
</evidence>
<feature type="active site" evidence="5">
    <location>
        <position position="253"/>
    </location>
</feature>
<dbReference type="PANTHER" id="PTHR43570:SF16">
    <property type="entry name" value="ALDEHYDE DEHYDROGENASE TYPE III, ISOFORM Q"/>
    <property type="match status" value="1"/>
</dbReference>
<evidence type="ECO:0000313" key="11">
    <source>
        <dbReference type="Proteomes" id="UP001151582"/>
    </source>
</evidence>
<dbReference type="FunFam" id="3.40.605.10:FF:000004">
    <property type="entry name" value="Aldehyde dehydrogenase"/>
    <property type="match status" value="1"/>
</dbReference>
<dbReference type="GO" id="GO:0006081">
    <property type="term" value="P:aldehyde metabolic process"/>
    <property type="evidence" value="ECO:0007669"/>
    <property type="project" value="InterPro"/>
</dbReference>
<evidence type="ECO:0000256" key="3">
    <source>
        <dbReference type="ARBA" id="ARBA00023027"/>
    </source>
</evidence>
<dbReference type="PANTHER" id="PTHR43570">
    <property type="entry name" value="ALDEHYDE DEHYDROGENASE"/>
    <property type="match status" value="1"/>
</dbReference>
<proteinExistence type="inferred from homology"/>
<evidence type="ECO:0000256" key="1">
    <source>
        <dbReference type="ARBA" id="ARBA00009986"/>
    </source>
</evidence>